<comment type="caution">
    <text evidence="4">The sequence shown here is derived from an EMBL/GenBank/DDBJ whole genome shotgun (WGS) entry which is preliminary data.</text>
</comment>
<dbReference type="PANTHER" id="PTHR43434:SF26">
    <property type="entry name" value="PYROPHOSPHATASE PPAX"/>
    <property type="match status" value="1"/>
</dbReference>
<comment type="catalytic activity">
    <reaction evidence="3">
        <text>diphosphate + H2O = 2 phosphate + H(+)</text>
        <dbReference type="Rhea" id="RHEA:24576"/>
        <dbReference type="ChEBI" id="CHEBI:15377"/>
        <dbReference type="ChEBI" id="CHEBI:15378"/>
        <dbReference type="ChEBI" id="CHEBI:33019"/>
        <dbReference type="ChEBI" id="CHEBI:43474"/>
        <dbReference type="EC" id="3.6.1.1"/>
    </reaction>
</comment>
<dbReference type="InterPro" id="IPR023214">
    <property type="entry name" value="HAD_sf"/>
</dbReference>
<dbReference type="SUPFAM" id="SSF56784">
    <property type="entry name" value="HAD-like"/>
    <property type="match status" value="1"/>
</dbReference>
<dbReference type="PANTHER" id="PTHR43434">
    <property type="entry name" value="PHOSPHOGLYCOLATE PHOSPHATASE"/>
    <property type="match status" value="1"/>
</dbReference>
<dbReference type="GO" id="GO:0005829">
    <property type="term" value="C:cytosol"/>
    <property type="evidence" value="ECO:0007669"/>
    <property type="project" value="TreeGrafter"/>
</dbReference>
<dbReference type="SFLD" id="SFLDG01135">
    <property type="entry name" value="C1.5.6:_HAD__Beta-PGM__Phospha"/>
    <property type="match status" value="1"/>
</dbReference>
<comment type="cofactor">
    <cofactor evidence="3">
        <name>Mg(2+)</name>
        <dbReference type="ChEBI" id="CHEBI:18420"/>
    </cofactor>
</comment>
<proteinExistence type="inferred from homology"/>
<protein>
    <recommendedName>
        <fullName evidence="3">Pyrophosphatase PpaX</fullName>
        <ecNumber evidence="3">3.6.1.1</ecNumber>
    </recommendedName>
</protein>
<dbReference type="SFLD" id="SFLDG01129">
    <property type="entry name" value="C1.5:_HAD__Beta-PGM__Phosphata"/>
    <property type="match status" value="1"/>
</dbReference>
<comment type="similarity">
    <text evidence="3">Belongs to the HAD-like hydrolase superfamily. PpaX family.</text>
</comment>
<dbReference type="InterPro" id="IPR006439">
    <property type="entry name" value="HAD-SF_hydro_IA"/>
</dbReference>
<evidence type="ECO:0000313" key="4">
    <source>
        <dbReference type="EMBL" id="RID84824.1"/>
    </source>
</evidence>
<evidence type="ECO:0000256" key="2">
    <source>
        <dbReference type="ARBA" id="ARBA00022842"/>
    </source>
</evidence>
<dbReference type="Pfam" id="PF13419">
    <property type="entry name" value="HAD_2"/>
    <property type="match status" value="1"/>
</dbReference>
<dbReference type="GO" id="GO:0006281">
    <property type="term" value="P:DNA repair"/>
    <property type="evidence" value="ECO:0007669"/>
    <property type="project" value="TreeGrafter"/>
</dbReference>
<dbReference type="RefSeq" id="WP_119117674.1">
    <property type="nucleotide sequence ID" value="NZ_CP085714.1"/>
</dbReference>
<dbReference type="EC" id="3.6.1.1" evidence="3"/>
<keyword evidence="2 3" id="KW-0460">Magnesium</keyword>
<dbReference type="InterPro" id="IPR041492">
    <property type="entry name" value="HAD_2"/>
</dbReference>
<dbReference type="NCBIfam" id="NF009804">
    <property type="entry name" value="PRK13288.1"/>
    <property type="match status" value="1"/>
</dbReference>
<dbReference type="GO" id="GO:0008967">
    <property type="term" value="F:phosphoglycolate phosphatase activity"/>
    <property type="evidence" value="ECO:0007669"/>
    <property type="project" value="TreeGrafter"/>
</dbReference>
<sequence>MSSNISTLLFDLDGTLINTNELIIASFTETLNHYYPGQYKREDILPFIGPSLIETFSSINPELAEEMIAFYRKHNWEHHDLLVTQFDGVYETIESLFQSKYKLAIVTTKKRDIVERGLKLSRLDQFFDVVVTMDDIEKPKPDPEPLLKALNALGSDPAEAMMIGDNYHDILGGKNAGTKTAGVAWSLKGTEFLQTYHPDYMLNHMSDLIDILQGKTV</sequence>
<dbReference type="CDD" id="cd02616">
    <property type="entry name" value="HAD_PPase"/>
    <property type="match status" value="1"/>
</dbReference>
<dbReference type="AlphaFoldDB" id="A0A398B5V2"/>
<dbReference type="SFLD" id="SFLDS00003">
    <property type="entry name" value="Haloacid_Dehalogenase"/>
    <property type="match status" value="1"/>
</dbReference>
<comment type="function">
    <text evidence="3">Hydrolyzes pyrophosphate formed during P-Ser-HPr dephosphorylation by HPrK/P. Might play a role in controlling the intracellular pyrophosphate pool.</text>
</comment>
<organism evidence="4 5">
    <name type="scientific">Peribacillus asahii</name>
    <dbReference type="NCBI Taxonomy" id="228899"/>
    <lineage>
        <taxon>Bacteria</taxon>
        <taxon>Bacillati</taxon>
        <taxon>Bacillota</taxon>
        <taxon>Bacilli</taxon>
        <taxon>Bacillales</taxon>
        <taxon>Bacillaceae</taxon>
        <taxon>Peribacillus</taxon>
    </lineage>
</organism>
<dbReference type="Gene3D" id="3.40.50.1000">
    <property type="entry name" value="HAD superfamily/HAD-like"/>
    <property type="match status" value="1"/>
</dbReference>
<name>A0A398B5V2_9BACI</name>
<dbReference type="EMBL" id="QWVS01000023">
    <property type="protein sequence ID" value="RID84824.1"/>
    <property type="molecule type" value="Genomic_DNA"/>
</dbReference>
<keyword evidence="1 3" id="KW-0378">Hydrolase</keyword>
<evidence type="ECO:0000256" key="1">
    <source>
        <dbReference type="ARBA" id="ARBA00022801"/>
    </source>
</evidence>
<feature type="active site" description="Nucleophile" evidence="3">
    <location>
        <position position="11"/>
    </location>
</feature>
<dbReference type="InterPro" id="IPR036412">
    <property type="entry name" value="HAD-like_sf"/>
</dbReference>
<dbReference type="Gene3D" id="1.10.150.240">
    <property type="entry name" value="Putative phosphatase, domain 2"/>
    <property type="match status" value="1"/>
</dbReference>
<dbReference type="GO" id="GO:0004427">
    <property type="term" value="F:inorganic diphosphate phosphatase activity"/>
    <property type="evidence" value="ECO:0007669"/>
    <property type="project" value="UniProtKB-UniRule"/>
</dbReference>
<dbReference type="InterPro" id="IPR023733">
    <property type="entry name" value="Pyrophosphatase_Ppax"/>
</dbReference>
<reference evidence="4 5" key="1">
    <citation type="submission" date="2018-08" db="EMBL/GenBank/DDBJ databases">
        <title>Bacillus jemisoniae sp. nov., Bacillus chryseoplanitiae sp. nov., Bacillus resnikiae sp. nov., and Bacillus frankliniae sp. nov., isolated from Viking spacecraft and associated surfaces.</title>
        <authorList>
            <person name="Seuylemezian A."/>
            <person name="Vaishampayan P."/>
        </authorList>
    </citation>
    <scope>NUCLEOTIDE SEQUENCE [LARGE SCALE GENOMIC DNA]</scope>
    <source>
        <strain evidence="4 5">MA001</strain>
    </source>
</reference>
<dbReference type="GO" id="GO:0000287">
    <property type="term" value="F:magnesium ion binding"/>
    <property type="evidence" value="ECO:0007669"/>
    <property type="project" value="UniProtKB-UniRule"/>
</dbReference>
<dbReference type="FunFam" id="3.40.50.1000:FF:000022">
    <property type="entry name" value="Phosphoglycolate phosphatase"/>
    <property type="match status" value="1"/>
</dbReference>
<evidence type="ECO:0000256" key="3">
    <source>
        <dbReference type="HAMAP-Rule" id="MF_01250"/>
    </source>
</evidence>
<evidence type="ECO:0000313" key="5">
    <source>
        <dbReference type="Proteomes" id="UP000266016"/>
    </source>
</evidence>
<accession>A0A398B5V2</accession>
<dbReference type="Proteomes" id="UP000266016">
    <property type="component" value="Unassembled WGS sequence"/>
</dbReference>
<gene>
    <name evidence="3 4" type="primary">ppaX</name>
    <name evidence="4" type="ORF">D1953_13275</name>
</gene>
<keyword evidence="5" id="KW-1185">Reference proteome</keyword>
<dbReference type="InterPro" id="IPR050155">
    <property type="entry name" value="HAD-like_hydrolase_sf"/>
</dbReference>
<dbReference type="NCBIfam" id="TIGR01509">
    <property type="entry name" value="HAD-SF-IA-v3"/>
    <property type="match status" value="1"/>
</dbReference>
<dbReference type="InterPro" id="IPR023198">
    <property type="entry name" value="PGP-like_dom2"/>
</dbReference>
<dbReference type="PRINTS" id="PR00413">
    <property type="entry name" value="HADHALOGNASE"/>
</dbReference>
<dbReference type="NCBIfam" id="TIGR01549">
    <property type="entry name" value="HAD-SF-IA-v1"/>
    <property type="match status" value="1"/>
</dbReference>
<dbReference type="HAMAP" id="MF_01250">
    <property type="entry name" value="Pyrophosphat_PpaX"/>
    <property type="match status" value="1"/>
</dbReference>